<dbReference type="RefSeq" id="WP_379150672.1">
    <property type="nucleotide sequence ID" value="NZ_JBHSRJ010000002.1"/>
</dbReference>
<dbReference type="SUPFAM" id="SSF140453">
    <property type="entry name" value="EsxAB dimer-like"/>
    <property type="match status" value="1"/>
</dbReference>
<protein>
    <submittedName>
        <fullName evidence="1">WXG100 family type VII secretion target</fullName>
    </submittedName>
</protein>
<evidence type="ECO:0000313" key="2">
    <source>
        <dbReference type="Proteomes" id="UP001596135"/>
    </source>
</evidence>
<dbReference type="InterPro" id="IPR036689">
    <property type="entry name" value="ESAT-6-like_sf"/>
</dbReference>
<reference evidence="2" key="1">
    <citation type="journal article" date="2019" name="Int. J. Syst. Evol. Microbiol.">
        <title>The Global Catalogue of Microorganisms (GCM) 10K type strain sequencing project: providing services to taxonomists for standard genome sequencing and annotation.</title>
        <authorList>
            <consortium name="The Broad Institute Genomics Platform"/>
            <consortium name="The Broad Institute Genome Sequencing Center for Infectious Disease"/>
            <person name="Wu L."/>
            <person name="Ma J."/>
        </authorList>
    </citation>
    <scope>NUCLEOTIDE SEQUENCE [LARGE SCALE GENOMIC DNA]</scope>
    <source>
        <strain evidence="2">CCUG 54522</strain>
    </source>
</reference>
<dbReference type="Gene3D" id="1.10.287.1060">
    <property type="entry name" value="ESAT-6-like"/>
    <property type="match status" value="1"/>
</dbReference>
<organism evidence="1 2">
    <name type="scientific">Nocardioides hankookensis</name>
    <dbReference type="NCBI Taxonomy" id="443157"/>
    <lineage>
        <taxon>Bacteria</taxon>
        <taxon>Bacillati</taxon>
        <taxon>Actinomycetota</taxon>
        <taxon>Actinomycetes</taxon>
        <taxon>Propionibacteriales</taxon>
        <taxon>Nocardioidaceae</taxon>
        <taxon>Nocardioides</taxon>
    </lineage>
</organism>
<gene>
    <name evidence="1" type="ORF">ACFPYL_04235</name>
</gene>
<dbReference type="Proteomes" id="UP001596135">
    <property type="component" value="Unassembled WGS sequence"/>
</dbReference>
<name>A0ABW1LFG9_9ACTN</name>
<dbReference type="EMBL" id="JBHSRJ010000002">
    <property type="protein sequence ID" value="MFC6042266.1"/>
    <property type="molecule type" value="Genomic_DNA"/>
</dbReference>
<accession>A0ABW1LFG9</accession>
<sequence>MGEALTPAAVAAWEPTGLASAADAVRTAERQVGAGVDTLVSTRSDLVADWQGDGGEAAAAAVGHQVQLGDQMTAVLTQAVHALRDGATALSSAREQMVDCLSAASADGCTVDDDGTVHGPSVPDYAYSSDATAEQVESYRQAYDDKVAASQALATKHADAVHAALVAAAATDEQVAASLDALLLPPEVADTAYDLLRRLGGEGLGGSLLPVTFPASWDPMDAFRSGDREDWLRQVGLEACFPAYYSGDDDLPEDGRLSGYYGGGFIEGPDGRLYPLVVPQVMIDGVPYGADASPDGPRIQDLDGADDGWHLIGQHTDYDQLDDVSSVDKFLVAAGGVAGADMGPAGDLVRRTDLAGDLHLSSSGYPSLGGGEISSHDARDLPADLPPDFEGDQPGYHPARADRLGGALDLAISGGEGFLAAKGIDDNAHHAYDIRLEQNDDGRTRALLTVYDVFENRESGETVIRSSYGWVNDDGDLAQTPYNFHHSHPSIGPAGVVHLGVR</sequence>
<evidence type="ECO:0000313" key="1">
    <source>
        <dbReference type="EMBL" id="MFC6042266.1"/>
    </source>
</evidence>
<comment type="caution">
    <text evidence="1">The sequence shown here is derived from an EMBL/GenBank/DDBJ whole genome shotgun (WGS) entry which is preliminary data.</text>
</comment>
<proteinExistence type="predicted"/>
<keyword evidence="2" id="KW-1185">Reference proteome</keyword>